<keyword evidence="1" id="KW-0963">Cytoplasm</keyword>
<comment type="subcellular location">
    <subcellularLocation>
        <location evidence="1">Cytoplasm</location>
    </subcellularLocation>
</comment>
<dbReference type="SUPFAM" id="SSF52540">
    <property type="entry name" value="P-loop containing nucleoside triphosphate hydrolases"/>
    <property type="match status" value="1"/>
</dbReference>
<gene>
    <name evidence="1 2" type="primary">bioD</name>
    <name evidence="2" type="ORF">R3P95_11450</name>
</gene>
<comment type="catalytic activity">
    <reaction evidence="1">
        <text>(7R,8S)-7,8-diammoniononanoate + CO2 + ATP = (4R,5S)-dethiobiotin + ADP + phosphate + 3 H(+)</text>
        <dbReference type="Rhea" id="RHEA:15805"/>
        <dbReference type="ChEBI" id="CHEBI:15378"/>
        <dbReference type="ChEBI" id="CHEBI:16526"/>
        <dbReference type="ChEBI" id="CHEBI:30616"/>
        <dbReference type="ChEBI" id="CHEBI:43474"/>
        <dbReference type="ChEBI" id="CHEBI:149469"/>
        <dbReference type="ChEBI" id="CHEBI:149473"/>
        <dbReference type="ChEBI" id="CHEBI:456216"/>
        <dbReference type="EC" id="6.3.3.3"/>
    </reaction>
</comment>
<evidence type="ECO:0000313" key="2">
    <source>
        <dbReference type="EMBL" id="MDV6231166.1"/>
    </source>
</evidence>
<feature type="binding site" evidence="1">
    <location>
        <position position="52"/>
    </location>
    <ligand>
        <name>Mg(2+)</name>
        <dbReference type="ChEBI" id="CHEBI:18420"/>
    </ligand>
</feature>
<comment type="cofactor">
    <cofactor evidence="1">
        <name>Mg(2+)</name>
        <dbReference type="ChEBI" id="CHEBI:18420"/>
    </cofactor>
</comment>
<comment type="function">
    <text evidence="1">Catalyzes a mechanistically unusual reaction, the ATP-dependent insertion of CO2 between the N7 and N8 nitrogen atoms of 7,8-diaminopelargonic acid (DAPA, also called 7,8-diammoniononanoate) to form a ureido ring.</text>
</comment>
<feature type="binding site" evidence="1">
    <location>
        <position position="16"/>
    </location>
    <ligand>
        <name>Mg(2+)</name>
        <dbReference type="ChEBI" id="CHEBI:18420"/>
    </ligand>
</feature>
<keyword evidence="1" id="KW-0479">Metal-binding</keyword>
<feature type="binding site" evidence="1">
    <location>
        <begin position="201"/>
        <end position="203"/>
    </location>
    <ligand>
        <name>ATP</name>
        <dbReference type="ChEBI" id="CHEBI:30616"/>
    </ligand>
</feature>
<dbReference type="NCBIfam" id="TIGR00347">
    <property type="entry name" value="bioD"/>
    <property type="match status" value="1"/>
</dbReference>
<keyword evidence="1" id="KW-0093">Biotin biosynthesis</keyword>
<feature type="binding site" evidence="1">
    <location>
        <begin position="171"/>
        <end position="172"/>
    </location>
    <ligand>
        <name>ATP</name>
        <dbReference type="ChEBI" id="CHEBI:30616"/>
    </ligand>
</feature>
<comment type="subunit">
    <text evidence="1">Homodimer.</text>
</comment>
<comment type="similarity">
    <text evidence="1">Belongs to the dethiobiotin synthetase family.</text>
</comment>
<evidence type="ECO:0000313" key="3">
    <source>
        <dbReference type="Proteomes" id="UP001185899"/>
    </source>
</evidence>
<reference evidence="2 3" key="1">
    <citation type="submission" date="2023-10" db="EMBL/GenBank/DDBJ databases">
        <title>Development of a sustainable strategy for remediation of hydrocarbon-contaminated territories based on the waste exchange concept.</title>
        <authorList>
            <person name="Krivoruchko A."/>
        </authorList>
    </citation>
    <scope>NUCLEOTIDE SEQUENCE [LARGE SCALE GENOMIC DNA]</scope>
    <source>
        <strain evidence="2 3">IEGM 1322</strain>
    </source>
</reference>
<feature type="binding site" evidence="1">
    <location>
        <position position="41"/>
    </location>
    <ligand>
        <name>substrate</name>
    </ligand>
</feature>
<organism evidence="2 3">
    <name type="scientific">Rhodococcus cercidiphylli</name>
    <dbReference type="NCBI Taxonomy" id="489916"/>
    <lineage>
        <taxon>Bacteria</taxon>
        <taxon>Bacillati</taxon>
        <taxon>Actinomycetota</taxon>
        <taxon>Actinomycetes</taxon>
        <taxon>Mycobacteriales</taxon>
        <taxon>Nocardiaceae</taxon>
        <taxon>Rhodococcus</taxon>
    </lineage>
</organism>
<feature type="binding site" evidence="1">
    <location>
        <position position="52"/>
    </location>
    <ligand>
        <name>ATP</name>
        <dbReference type="ChEBI" id="CHEBI:30616"/>
    </ligand>
</feature>
<feature type="active site" evidence="1">
    <location>
        <position position="37"/>
    </location>
</feature>
<feature type="binding site" evidence="1">
    <location>
        <position position="110"/>
    </location>
    <ligand>
        <name>Mg(2+)</name>
        <dbReference type="ChEBI" id="CHEBI:18420"/>
    </ligand>
</feature>
<dbReference type="Pfam" id="PF13500">
    <property type="entry name" value="AAA_26"/>
    <property type="match status" value="1"/>
</dbReference>
<keyword evidence="1 2" id="KW-0436">Ligase</keyword>
<comment type="caution">
    <text evidence="1">Lacks conserved residue(s) required for the propagation of feature annotation.</text>
</comment>
<dbReference type="CDD" id="cd03109">
    <property type="entry name" value="DTBS"/>
    <property type="match status" value="1"/>
</dbReference>
<name>A0ABU4AY82_9NOCA</name>
<dbReference type="InterPro" id="IPR027417">
    <property type="entry name" value="P-loop_NTPase"/>
</dbReference>
<feature type="binding site" evidence="1">
    <location>
        <begin position="110"/>
        <end position="113"/>
    </location>
    <ligand>
        <name>ATP</name>
        <dbReference type="ChEBI" id="CHEBI:30616"/>
    </ligand>
</feature>
<feature type="binding site" evidence="1">
    <location>
        <begin position="12"/>
        <end position="17"/>
    </location>
    <ligand>
        <name>ATP</name>
        <dbReference type="ChEBI" id="CHEBI:30616"/>
    </ligand>
</feature>
<protein>
    <recommendedName>
        <fullName evidence="1">ATP-dependent dethiobiotin synthetase BioD</fullName>
        <ecNumber evidence="1">6.3.3.3</ecNumber>
    </recommendedName>
    <alternativeName>
        <fullName evidence="1">DTB synthetase</fullName>
        <shortName evidence="1">DTBS</shortName>
    </alternativeName>
    <alternativeName>
        <fullName evidence="1">Dethiobiotin synthase</fullName>
    </alternativeName>
</protein>
<dbReference type="EMBL" id="JAWLKE010000004">
    <property type="protein sequence ID" value="MDV6231166.1"/>
    <property type="molecule type" value="Genomic_DNA"/>
</dbReference>
<keyword evidence="1" id="KW-0067">ATP-binding</keyword>
<keyword evidence="1" id="KW-0547">Nucleotide-binding</keyword>
<evidence type="ECO:0000256" key="1">
    <source>
        <dbReference type="HAMAP-Rule" id="MF_00336"/>
    </source>
</evidence>
<proteinExistence type="inferred from homology"/>
<keyword evidence="1" id="KW-0460">Magnesium</keyword>
<dbReference type="RefSeq" id="WP_317548420.1">
    <property type="nucleotide sequence ID" value="NZ_JAWLKE010000004.1"/>
</dbReference>
<dbReference type="Gene3D" id="3.40.50.300">
    <property type="entry name" value="P-loop containing nucleotide triphosphate hydrolases"/>
    <property type="match status" value="1"/>
</dbReference>
<comment type="pathway">
    <text evidence="1">Cofactor biosynthesis; biotin biosynthesis; biotin from 7,8-diaminononanoate: step 1/2.</text>
</comment>
<dbReference type="Proteomes" id="UP001185899">
    <property type="component" value="Unassembled WGS sequence"/>
</dbReference>
<dbReference type="EC" id="6.3.3.3" evidence="1"/>
<comment type="caution">
    <text evidence="2">The sequence shown here is derived from an EMBL/GenBank/DDBJ whole genome shotgun (WGS) entry which is preliminary data.</text>
</comment>
<dbReference type="GO" id="GO:0004141">
    <property type="term" value="F:dethiobiotin synthase activity"/>
    <property type="evidence" value="ECO:0007669"/>
    <property type="project" value="UniProtKB-EC"/>
</dbReference>
<dbReference type="HAMAP" id="MF_00336">
    <property type="entry name" value="BioD"/>
    <property type="match status" value="1"/>
</dbReference>
<dbReference type="PANTHER" id="PTHR43210:SF5">
    <property type="entry name" value="DETHIOBIOTIN SYNTHETASE"/>
    <property type="match status" value="1"/>
</dbReference>
<dbReference type="InterPro" id="IPR004472">
    <property type="entry name" value="DTB_synth_BioD"/>
</dbReference>
<keyword evidence="3" id="KW-1185">Reference proteome</keyword>
<accession>A0ABU4AY82</accession>
<dbReference type="PANTHER" id="PTHR43210">
    <property type="entry name" value="DETHIOBIOTIN SYNTHETASE"/>
    <property type="match status" value="1"/>
</dbReference>
<sequence>MTVLLVTGTSTGVGKTVVTAGIAAAARAGGWTVAVCKPAQTGVGGDYPDEADIDVVQRLSGVRGVELARYPEPLAPDVAARRSGRPMLELAAVVDTVRTLDAAHDLVLVEGAGGVAVRLGAGGFTVLDIAGAVSAPIVVVAGAELGTLNHSALTTAAARAVGVECAGLVIGSWPAEPSLAARVNRDELPLVTEVGLIARIPEGAGRLAARAFEALAVGAFGEFTESLLGYPP</sequence>